<dbReference type="RefSeq" id="WP_040276346.1">
    <property type="nucleotide sequence ID" value="NZ_JROO01000046.1"/>
</dbReference>
<dbReference type="InterPro" id="IPR006680">
    <property type="entry name" value="Amidohydro-rel"/>
</dbReference>
<evidence type="ECO:0000313" key="4">
    <source>
        <dbReference type="Proteomes" id="UP000031675"/>
    </source>
</evidence>
<evidence type="ECO:0000256" key="1">
    <source>
        <dbReference type="SAM" id="MobiDB-lite"/>
    </source>
</evidence>
<dbReference type="PANTHER" id="PTHR43668:SF2">
    <property type="entry name" value="ALLANTOINASE"/>
    <property type="match status" value="1"/>
</dbReference>
<keyword evidence="3" id="KW-0378">Hydrolase</keyword>
<accession>A0A0C2FCG7</accession>
<reference evidence="4" key="1">
    <citation type="journal article" date="2015" name="Chem. Biol.">
        <title>Structure, bioactivity, and resistance mechanism of streptomonomicin, an unusual lasso Peptide from an understudied halophilic actinomycete.</title>
        <authorList>
            <person name="Metelev M."/>
            <person name="Tietz J.I."/>
            <person name="Melby J.O."/>
            <person name="Blair P.M."/>
            <person name="Zhu L."/>
            <person name="Livnat I."/>
            <person name="Severinov K."/>
            <person name="Mitchell D.A."/>
        </authorList>
    </citation>
    <scope>NUCLEOTIDE SEQUENCE [LARGE SCALE GENOMIC DNA]</scope>
    <source>
        <strain evidence="4">YIM 90003</strain>
    </source>
</reference>
<dbReference type="Proteomes" id="UP000031675">
    <property type="component" value="Unassembled WGS sequence"/>
</dbReference>
<feature type="domain" description="Amidohydrolase-related" evidence="2">
    <location>
        <begin position="55"/>
        <end position="403"/>
    </location>
</feature>
<sequence length="439" mass="44617">MPRFDTVIRSRQVATPAGVEPASVGISAGSIVSVGDYRAPGTAQHDVDLGDTALLPGGVDVDAAVQAPGQDLREGYAATATAAVRAGVTTLVVSSPARPALTGEAGLHAHLAAAAESRARVAFLGAVTAASTPADLAELRAAGAVGFHCSLSDGAGPDSSRLDDARLRKAMMELAALEAPLVVHAEDACELSEPQGSGLSALLEARPARAERRGVERLVAAARMAGTRVLVSPFTAAECAAVLAAARAMGADISAQTCPHYLCLPAEQVPDDSPAHTCRPPLRSGPNRNALWSALLAPCDPVITQVGSGHRPGTGVSAISWTLSALWTAARRRGCDLADLARWTARAPSELLGMDRRGRIAPGCDADLVAFDPAAEQAVPATDPGPYAGRTLAGRVTGTWIEGSGAYGCALPSAARNRSAVDGGDPLHAAPDPAAVPPR</sequence>
<name>A0A0C2FCG7_9ACTN</name>
<dbReference type="STRING" id="183763.LP52_22355"/>
<gene>
    <name evidence="3" type="ORF">LP52_22355</name>
</gene>
<dbReference type="InterPro" id="IPR050138">
    <property type="entry name" value="DHOase/Allantoinase_Hydrolase"/>
</dbReference>
<dbReference type="InterPro" id="IPR011059">
    <property type="entry name" value="Metal-dep_hydrolase_composite"/>
</dbReference>
<comment type="caution">
    <text evidence="3">The sequence shown here is derived from an EMBL/GenBank/DDBJ whole genome shotgun (WGS) entry which is preliminary data.</text>
</comment>
<dbReference type="GO" id="GO:0004038">
    <property type="term" value="F:allantoinase activity"/>
    <property type="evidence" value="ECO:0007669"/>
    <property type="project" value="TreeGrafter"/>
</dbReference>
<dbReference type="OrthoDB" id="9803027at2"/>
<dbReference type="PANTHER" id="PTHR43668">
    <property type="entry name" value="ALLANTOINASE"/>
    <property type="match status" value="1"/>
</dbReference>
<organism evidence="3 4">
    <name type="scientific">Streptomonospora alba</name>
    <dbReference type="NCBI Taxonomy" id="183763"/>
    <lineage>
        <taxon>Bacteria</taxon>
        <taxon>Bacillati</taxon>
        <taxon>Actinomycetota</taxon>
        <taxon>Actinomycetes</taxon>
        <taxon>Streptosporangiales</taxon>
        <taxon>Nocardiopsidaceae</taxon>
        <taxon>Streptomonospora</taxon>
    </lineage>
</organism>
<feature type="region of interest" description="Disordered" evidence="1">
    <location>
        <begin position="416"/>
        <end position="439"/>
    </location>
</feature>
<evidence type="ECO:0000313" key="3">
    <source>
        <dbReference type="EMBL" id="KIH96869.1"/>
    </source>
</evidence>
<keyword evidence="4" id="KW-1185">Reference proteome</keyword>
<dbReference type="GO" id="GO:0005737">
    <property type="term" value="C:cytoplasm"/>
    <property type="evidence" value="ECO:0007669"/>
    <property type="project" value="TreeGrafter"/>
</dbReference>
<dbReference type="Gene3D" id="3.20.20.140">
    <property type="entry name" value="Metal-dependent hydrolases"/>
    <property type="match status" value="1"/>
</dbReference>
<dbReference type="InterPro" id="IPR032466">
    <property type="entry name" value="Metal_Hydrolase"/>
</dbReference>
<dbReference type="SUPFAM" id="SSF51338">
    <property type="entry name" value="Composite domain of metallo-dependent hydrolases"/>
    <property type="match status" value="1"/>
</dbReference>
<dbReference type="GO" id="GO:0006145">
    <property type="term" value="P:purine nucleobase catabolic process"/>
    <property type="evidence" value="ECO:0007669"/>
    <property type="project" value="TreeGrafter"/>
</dbReference>
<dbReference type="EMBL" id="JROO01000046">
    <property type="protein sequence ID" value="KIH96869.1"/>
    <property type="molecule type" value="Genomic_DNA"/>
</dbReference>
<dbReference type="AlphaFoldDB" id="A0A0C2FCG7"/>
<protein>
    <submittedName>
        <fullName evidence="3">Amidohydrolase</fullName>
    </submittedName>
</protein>
<proteinExistence type="predicted"/>
<dbReference type="Pfam" id="PF01979">
    <property type="entry name" value="Amidohydro_1"/>
    <property type="match status" value="1"/>
</dbReference>
<evidence type="ECO:0000259" key="2">
    <source>
        <dbReference type="Pfam" id="PF01979"/>
    </source>
</evidence>
<dbReference type="SUPFAM" id="SSF51556">
    <property type="entry name" value="Metallo-dependent hydrolases"/>
    <property type="match status" value="1"/>
</dbReference>